<dbReference type="GO" id="GO:0016746">
    <property type="term" value="F:acyltransferase activity"/>
    <property type="evidence" value="ECO:0007669"/>
    <property type="project" value="UniProtKB-KW"/>
</dbReference>
<keyword evidence="2" id="KW-0808">Transferase</keyword>
<dbReference type="AlphaFoldDB" id="A0A6J6D336"/>
<sequence>MGTANTYVFVKDSQVIAYYSLSAHQLQSDELPNQLAHGAPLAIPAYLIGKLAVTKEVQKQMIGGSLLIDALLRLCRASEGGPSARIITVDAIDDAAINFYRKNHFVSSPADQKQMFMKMSTARRIVTKG</sequence>
<name>A0A6J6D336_9ZZZZ</name>
<evidence type="ECO:0000256" key="1">
    <source>
        <dbReference type="ARBA" id="ARBA00022649"/>
    </source>
</evidence>
<gene>
    <name evidence="4" type="ORF">UFOPK1619_00132</name>
</gene>
<protein>
    <submittedName>
        <fullName evidence="4">Unannotated protein</fullName>
    </submittedName>
</protein>
<reference evidence="4" key="1">
    <citation type="submission" date="2020-05" db="EMBL/GenBank/DDBJ databases">
        <authorList>
            <person name="Chiriac C."/>
            <person name="Salcher M."/>
            <person name="Ghai R."/>
            <person name="Kavagutti S V."/>
        </authorList>
    </citation>
    <scope>NUCLEOTIDE SEQUENCE</scope>
</reference>
<keyword evidence="3" id="KW-0012">Acyltransferase</keyword>
<keyword evidence="1" id="KW-1277">Toxin-antitoxin system</keyword>
<organism evidence="4">
    <name type="scientific">freshwater metagenome</name>
    <dbReference type="NCBI Taxonomy" id="449393"/>
    <lineage>
        <taxon>unclassified sequences</taxon>
        <taxon>metagenomes</taxon>
        <taxon>ecological metagenomes</taxon>
    </lineage>
</organism>
<proteinExistence type="predicted"/>
<dbReference type="Gene3D" id="3.40.630.30">
    <property type="match status" value="1"/>
</dbReference>
<dbReference type="SUPFAM" id="SSF55729">
    <property type="entry name" value="Acyl-CoA N-acyltransferases (Nat)"/>
    <property type="match status" value="1"/>
</dbReference>
<accession>A0A6J6D336</accession>
<evidence type="ECO:0000313" key="4">
    <source>
        <dbReference type="EMBL" id="CAB4557109.1"/>
    </source>
</evidence>
<dbReference type="InterPro" id="IPR016181">
    <property type="entry name" value="Acyl_CoA_acyltransferase"/>
</dbReference>
<dbReference type="EMBL" id="CAEZTI010000012">
    <property type="protein sequence ID" value="CAB4557109.1"/>
    <property type="molecule type" value="Genomic_DNA"/>
</dbReference>
<dbReference type="PANTHER" id="PTHR36449:SF1">
    <property type="entry name" value="ACETYLTRANSFERASE"/>
    <property type="match status" value="1"/>
</dbReference>
<dbReference type="PANTHER" id="PTHR36449">
    <property type="entry name" value="ACETYLTRANSFERASE-RELATED"/>
    <property type="match status" value="1"/>
</dbReference>
<evidence type="ECO:0000256" key="2">
    <source>
        <dbReference type="ARBA" id="ARBA00022679"/>
    </source>
</evidence>
<evidence type="ECO:0000256" key="3">
    <source>
        <dbReference type="ARBA" id="ARBA00023315"/>
    </source>
</evidence>